<evidence type="ECO:0000313" key="6">
    <source>
        <dbReference type="EMBL" id="ELA31793.1"/>
    </source>
</evidence>
<evidence type="ECO:0000256" key="1">
    <source>
        <dbReference type="ARBA" id="ARBA00022656"/>
    </source>
</evidence>
<dbReference type="Gene3D" id="3.90.210.10">
    <property type="entry name" value="Heat-Labile Enterotoxin, subunit A"/>
    <property type="match status" value="1"/>
</dbReference>
<dbReference type="PRINTS" id="PR00771">
    <property type="entry name" value="ENTEROTOXINA"/>
</dbReference>
<dbReference type="SUPFAM" id="SSF56399">
    <property type="entry name" value="ADP-ribosylation"/>
    <property type="match status" value="1"/>
</dbReference>
<organism evidence="6">
    <name type="scientific">Colletotrichum fructicola (strain Nara gc5)</name>
    <name type="common">Anthracnose fungus</name>
    <name type="synonym">Colletotrichum gloeosporioides (strain Nara gc5)</name>
    <dbReference type="NCBI Taxonomy" id="1213859"/>
    <lineage>
        <taxon>Eukaryota</taxon>
        <taxon>Fungi</taxon>
        <taxon>Dikarya</taxon>
        <taxon>Ascomycota</taxon>
        <taxon>Pezizomycotina</taxon>
        <taxon>Sordariomycetes</taxon>
        <taxon>Hypocreomycetidae</taxon>
        <taxon>Glomerellales</taxon>
        <taxon>Glomerellaceae</taxon>
        <taxon>Colletotrichum</taxon>
        <taxon>Colletotrichum gloeosporioides species complex</taxon>
    </lineage>
</organism>
<keyword evidence="1" id="KW-0800">Toxin</keyword>
<feature type="signal peptide" evidence="5">
    <location>
        <begin position="1"/>
        <end position="22"/>
    </location>
</feature>
<feature type="chain" id="PRO_5003959157" evidence="5">
    <location>
        <begin position="23"/>
        <end position="265"/>
    </location>
</feature>
<evidence type="ECO:0000256" key="4">
    <source>
        <dbReference type="ARBA" id="ARBA00023157"/>
    </source>
</evidence>
<keyword evidence="2 5" id="KW-0732">Signal</keyword>
<dbReference type="AlphaFoldDB" id="L2G199"/>
<evidence type="ECO:0000256" key="5">
    <source>
        <dbReference type="SAM" id="SignalP"/>
    </source>
</evidence>
<reference evidence="6" key="1">
    <citation type="submission" date="2012-08" db="EMBL/GenBank/DDBJ databases">
        <title>Genome analysis of Colletotrichum orbiculare and Colletotrichum fructicola.</title>
        <authorList>
            <person name="Gan P.H.P."/>
            <person name="Ikeda K."/>
            <person name="Irieda H."/>
            <person name="Narusaka M."/>
            <person name="O'Connell R.J."/>
            <person name="Narusaka Y."/>
            <person name="Takano Y."/>
            <person name="Kubo Y."/>
            <person name="Shirasu K."/>
        </authorList>
    </citation>
    <scope>NUCLEOTIDE SEQUENCE</scope>
    <source>
        <strain evidence="6">Nara gc5</strain>
    </source>
</reference>
<dbReference type="SMR" id="L2G199"/>
<proteinExistence type="predicted"/>
<gene>
    <name evidence="6" type="ORF">CGGC5_8113</name>
</gene>
<evidence type="ECO:0000256" key="3">
    <source>
        <dbReference type="ARBA" id="ARBA00023026"/>
    </source>
</evidence>
<dbReference type="InterPro" id="IPR001144">
    <property type="entry name" value="Enterotoxin_A"/>
</dbReference>
<dbReference type="GO" id="GO:0090729">
    <property type="term" value="F:toxin activity"/>
    <property type="evidence" value="ECO:0007669"/>
    <property type="project" value="UniProtKB-KW"/>
</dbReference>
<dbReference type="Pfam" id="PF01375">
    <property type="entry name" value="Enterotoxin_a"/>
    <property type="match status" value="1"/>
</dbReference>
<accession>L2G199</accession>
<protein>
    <submittedName>
        <fullName evidence="6">Cholera a subunit</fullName>
    </submittedName>
</protein>
<keyword evidence="3" id="KW-0843">Virulence</keyword>
<keyword evidence="4" id="KW-1015">Disulfide bond</keyword>
<dbReference type="HOGENOM" id="CLU_091751_0_0_1"/>
<dbReference type="STRING" id="1213859.L2G199"/>
<sequence>MVFQKNILILFVLNLWTALCNAQFRVWRADTRTPTEMRAAGNFAPRGASRFLEVTPNVSMYNHAVGAESGASRDNDGSASEDTAVRFLTQMFGGNGYVYEIAAAGNFIQVSGTLGQFSPYPNEQEYAALGGFSWDQVIRWRHYTNGVADAAGMEDNNVYEGRIYNSLRPNNGQPSLAGFPAGHRAWTLSPWNAFAQGGEGCGGNGELSVGAASVLLLTTPLPLLAGSSTTPATPRPSAVNMWPRIKSRRLVLRHGRGALNRIRPS</sequence>
<evidence type="ECO:0000256" key="2">
    <source>
        <dbReference type="ARBA" id="ARBA00022729"/>
    </source>
</evidence>
<name>L2G199_COLFN</name>
<dbReference type="EMBL" id="KB020734">
    <property type="protein sequence ID" value="ELA31793.1"/>
    <property type="molecule type" value="Genomic_DNA"/>
</dbReference>